<protein>
    <recommendedName>
        <fullName evidence="7">Zn(2)-C6 fungal-type domain-containing protein</fullName>
    </recommendedName>
</protein>
<dbReference type="AlphaFoldDB" id="A0AA38PEW3"/>
<evidence type="ECO:0000256" key="6">
    <source>
        <dbReference type="SAM" id="MobiDB-lite"/>
    </source>
</evidence>
<dbReference type="Pfam" id="PF00172">
    <property type="entry name" value="Zn_clus"/>
    <property type="match status" value="1"/>
</dbReference>
<dbReference type="InterPro" id="IPR051711">
    <property type="entry name" value="Stress_Response_Reg"/>
</dbReference>
<feature type="compositionally biased region" description="Basic and acidic residues" evidence="6">
    <location>
        <begin position="265"/>
        <end position="275"/>
    </location>
</feature>
<organism evidence="8 9">
    <name type="scientific">Lentinula raphanica</name>
    <dbReference type="NCBI Taxonomy" id="153919"/>
    <lineage>
        <taxon>Eukaryota</taxon>
        <taxon>Fungi</taxon>
        <taxon>Dikarya</taxon>
        <taxon>Basidiomycota</taxon>
        <taxon>Agaricomycotina</taxon>
        <taxon>Agaricomycetes</taxon>
        <taxon>Agaricomycetidae</taxon>
        <taxon>Agaricales</taxon>
        <taxon>Marasmiineae</taxon>
        <taxon>Omphalotaceae</taxon>
        <taxon>Lentinula</taxon>
    </lineage>
</organism>
<keyword evidence="5" id="KW-0539">Nucleus</keyword>
<keyword evidence="2" id="KW-0805">Transcription regulation</keyword>
<dbReference type="PROSITE" id="PS00463">
    <property type="entry name" value="ZN2_CY6_FUNGAL_1"/>
    <property type="match status" value="1"/>
</dbReference>
<keyword evidence="9" id="KW-1185">Reference proteome</keyword>
<comment type="subcellular location">
    <subcellularLocation>
        <location evidence="1">Nucleus</location>
    </subcellularLocation>
</comment>
<feature type="compositionally biased region" description="Basic residues" evidence="6">
    <location>
        <begin position="157"/>
        <end position="174"/>
    </location>
</feature>
<evidence type="ECO:0000313" key="9">
    <source>
        <dbReference type="Proteomes" id="UP001163846"/>
    </source>
</evidence>
<feature type="region of interest" description="Disordered" evidence="6">
    <location>
        <begin position="1"/>
        <end position="120"/>
    </location>
</feature>
<feature type="region of interest" description="Disordered" evidence="6">
    <location>
        <begin position="247"/>
        <end position="287"/>
    </location>
</feature>
<dbReference type="GO" id="GO:0043565">
    <property type="term" value="F:sequence-specific DNA binding"/>
    <property type="evidence" value="ECO:0007669"/>
    <property type="project" value="TreeGrafter"/>
</dbReference>
<dbReference type="PANTHER" id="PTHR47540:SF2">
    <property type="entry name" value="ZN(II)2CYS6 TRANSCRIPTION FACTOR (EUROFUNG)"/>
    <property type="match status" value="1"/>
</dbReference>
<evidence type="ECO:0000256" key="3">
    <source>
        <dbReference type="ARBA" id="ARBA00023125"/>
    </source>
</evidence>
<feature type="compositionally biased region" description="Low complexity" evidence="6">
    <location>
        <begin position="58"/>
        <end position="74"/>
    </location>
</feature>
<dbReference type="InterPro" id="IPR001138">
    <property type="entry name" value="Zn2Cys6_DnaBD"/>
</dbReference>
<reference evidence="8" key="1">
    <citation type="submission" date="2022-08" db="EMBL/GenBank/DDBJ databases">
        <authorList>
            <consortium name="DOE Joint Genome Institute"/>
            <person name="Min B."/>
            <person name="Riley R."/>
            <person name="Sierra-Patev S."/>
            <person name="Naranjo-Ortiz M."/>
            <person name="Looney B."/>
            <person name="Konkel Z."/>
            <person name="Slot J.C."/>
            <person name="Sakamoto Y."/>
            <person name="Steenwyk J.L."/>
            <person name="Rokas A."/>
            <person name="Carro J."/>
            <person name="Camarero S."/>
            <person name="Ferreira P."/>
            <person name="Molpeceres G."/>
            <person name="Ruiz-Duenas F.J."/>
            <person name="Serrano A."/>
            <person name="Henrissat B."/>
            <person name="Drula E."/>
            <person name="Hughes K.W."/>
            <person name="Mata J.L."/>
            <person name="Ishikawa N.K."/>
            <person name="Vargas-Isla R."/>
            <person name="Ushijima S."/>
            <person name="Smith C.A."/>
            <person name="Ahrendt S."/>
            <person name="Andreopoulos W."/>
            <person name="He G."/>
            <person name="Labutti K."/>
            <person name="Lipzen A."/>
            <person name="Ng V."/>
            <person name="Sandor L."/>
            <person name="Barry K."/>
            <person name="Martinez A.T."/>
            <person name="Xiao Y."/>
            <person name="Gibbons J.G."/>
            <person name="Terashima K."/>
            <person name="Hibbett D.S."/>
            <person name="Grigoriev I.V."/>
        </authorList>
    </citation>
    <scope>NUCLEOTIDE SEQUENCE</scope>
    <source>
        <strain evidence="8">TFB9207</strain>
    </source>
</reference>
<dbReference type="GO" id="GO:0005634">
    <property type="term" value="C:nucleus"/>
    <property type="evidence" value="ECO:0007669"/>
    <property type="project" value="UniProtKB-SubCell"/>
</dbReference>
<dbReference type="GO" id="GO:0008270">
    <property type="term" value="F:zinc ion binding"/>
    <property type="evidence" value="ECO:0007669"/>
    <property type="project" value="InterPro"/>
</dbReference>
<dbReference type="EMBL" id="MU806032">
    <property type="protein sequence ID" value="KAJ3841658.1"/>
    <property type="molecule type" value="Genomic_DNA"/>
</dbReference>
<dbReference type="Gene3D" id="4.10.240.10">
    <property type="entry name" value="Zn(2)-C6 fungal-type DNA-binding domain"/>
    <property type="match status" value="1"/>
</dbReference>
<evidence type="ECO:0000256" key="4">
    <source>
        <dbReference type="ARBA" id="ARBA00023163"/>
    </source>
</evidence>
<feature type="region of interest" description="Disordered" evidence="6">
    <location>
        <begin position="151"/>
        <end position="235"/>
    </location>
</feature>
<feature type="compositionally biased region" description="Polar residues" evidence="6">
    <location>
        <begin position="25"/>
        <end position="35"/>
    </location>
</feature>
<dbReference type="InterPro" id="IPR036864">
    <property type="entry name" value="Zn2-C6_fun-type_DNA-bd_sf"/>
</dbReference>
<dbReference type="GO" id="GO:0045944">
    <property type="term" value="P:positive regulation of transcription by RNA polymerase II"/>
    <property type="evidence" value="ECO:0007669"/>
    <property type="project" value="TreeGrafter"/>
</dbReference>
<dbReference type="SMART" id="SM00066">
    <property type="entry name" value="GAL4"/>
    <property type="match status" value="1"/>
</dbReference>
<evidence type="ECO:0000313" key="8">
    <source>
        <dbReference type="EMBL" id="KAJ3841658.1"/>
    </source>
</evidence>
<name>A0AA38PEW3_9AGAR</name>
<gene>
    <name evidence="8" type="ORF">F5878DRAFT_452696</name>
</gene>
<keyword evidence="3" id="KW-0238">DNA-binding</keyword>
<evidence type="ECO:0000256" key="1">
    <source>
        <dbReference type="ARBA" id="ARBA00004123"/>
    </source>
</evidence>
<feature type="domain" description="Zn(2)-C6 fungal-type" evidence="7">
    <location>
        <begin position="122"/>
        <end position="153"/>
    </location>
</feature>
<evidence type="ECO:0000256" key="5">
    <source>
        <dbReference type="ARBA" id="ARBA00023242"/>
    </source>
</evidence>
<keyword evidence="4" id="KW-0804">Transcription</keyword>
<comment type="caution">
    <text evidence="8">The sequence shown here is derived from an EMBL/GenBank/DDBJ whole genome shotgun (WGS) entry which is preliminary data.</text>
</comment>
<dbReference type="Proteomes" id="UP001163846">
    <property type="component" value="Unassembled WGS sequence"/>
</dbReference>
<dbReference type="PROSITE" id="PS50048">
    <property type="entry name" value="ZN2_CY6_FUNGAL_2"/>
    <property type="match status" value="1"/>
</dbReference>
<proteinExistence type="predicted"/>
<feature type="compositionally biased region" description="Low complexity" evidence="6">
    <location>
        <begin position="37"/>
        <end position="48"/>
    </location>
</feature>
<dbReference type="GO" id="GO:0000981">
    <property type="term" value="F:DNA-binding transcription factor activity, RNA polymerase II-specific"/>
    <property type="evidence" value="ECO:0007669"/>
    <property type="project" value="InterPro"/>
</dbReference>
<dbReference type="SUPFAM" id="SSF57701">
    <property type="entry name" value="Zn2/Cys6 DNA-binding domain"/>
    <property type="match status" value="1"/>
</dbReference>
<accession>A0AA38PEW3</accession>
<dbReference type="PANTHER" id="PTHR47540">
    <property type="entry name" value="THIAMINE REPRESSIBLE GENES REGULATORY PROTEIN THI5"/>
    <property type="match status" value="1"/>
</dbReference>
<feature type="compositionally biased region" description="Polar residues" evidence="6">
    <location>
        <begin position="1"/>
        <end position="12"/>
    </location>
</feature>
<dbReference type="CDD" id="cd00067">
    <property type="entry name" value="GAL4"/>
    <property type="match status" value="1"/>
</dbReference>
<sequence>MNTLLSPLQTHRQSSEHVYDVDPSSRPSHQGTYTFATPGPQSGSSTGSVARGWDPPIADSSSAAVDYSSSSYPISLPPLPQTRYSTEPDDDDGEYLPPGRRNQKRKHSEQEPGSRPKKTLIACDFCRGRKLRCDGARPSCSNCETRDNQVCVYQSYPRRRGPGKAPKGQRKKKSAATTSASERSRASNEGSQQYSPSGDDLERERLAPDFRSQQHSQHLPPISIHPYTGPPQAGTILAPASTRLFQGEIGFLPQNDDQGRYQQRYSERGPGEPTDRAQPPYPDNARR</sequence>
<evidence type="ECO:0000259" key="7">
    <source>
        <dbReference type="PROSITE" id="PS50048"/>
    </source>
</evidence>
<evidence type="ECO:0000256" key="2">
    <source>
        <dbReference type="ARBA" id="ARBA00023015"/>
    </source>
</evidence>